<proteinExistence type="predicted"/>
<dbReference type="RefSeq" id="WP_075730298.1">
    <property type="nucleotide sequence ID" value="NZ_BJNB01000016.1"/>
</dbReference>
<gene>
    <name evidence="3" type="ORF">CFL01nite_12810</name>
</gene>
<comment type="caution">
    <text evidence="3">The sequence shown here is derived from an EMBL/GenBank/DDBJ whole genome shotgun (WGS) entry which is preliminary data.</text>
</comment>
<sequence length="156" mass="16169">MGTHTIKDSKKSRWEPWLIRRIAYTLVALLLLVAVGFGVITPEQSDAWLGNADKVLGIVAGLGLFGAAIKANPGSDVPLSEIEQARADVAAAKLTPSMVDDLVAQAKLAAITIKEARTPYPDSAAASVESAKQDAASAVAQAESADLPVYTGPTTA</sequence>
<keyword evidence="2" id="KW-0812">Transmembrane</keyword>
<dbReference type="GeneID" id="82880912"/>
<dbReference type="EMBL" id="BJNB01000016">
    <property type="protein sequence ID" value="GEB97786.1"/>
    <property type="molecule type" value="Genomic_DNA"/>
</dbReference>
<evidence type="ECO:0000256" key="1">
    <source>
        <dbReference type="SAM" id="MobiDB-lite"/>
    </source>
</evidence>
<feature type="transmembrane region" description="Helical" evidence="2">
    <location>
        <begin position="21"/>
        <end position="40"/>
    </location>
</feature>
<keyword evidence="2" id="KW-0472">Membrane</keyword>
<name>A0AB73B7T1_CORFL</name>
<evidence type="ECO:0000256" key="2">
    <source>
        <dbReference type="SAM" id="Phobius"/>
    </source>
</evidence>
<feature type="region of interest" description="Disordered" evidence="1">
    <location>
        <begin position="137"/>
        <end position="156"/>
    </location>
</feature>
<keyword evidence="2" id="KW-1133">Transmembrane helix</keyword>
<evidence type="ECO:0000313" key="3">
    <source>
        <dbReference type="EMBL" id="GEB97786.1"/>
    </source>
</evidence>
<dbReference type="AlphaFoldDB" id="A0AB73B7T1"/>
<reference evidence="3 4" key="1">
    <citation type="submission" date="2019-06" db="EMBL/GenBank/DDBJ databases">
        <title>Whole genome shotgun sequence of Corynebacterium flavescens NBRC 14136.</title>
        <authorList>
            <person name="Hosoyama A."/>
            <person name="Uohara A."/>
            <person name="Ohji S."/>
            <person name="Ichikawa N."/>
        </authorList>
    </citation>
    <scope>NUCLEOTIDE SEQUENCE [LARGE SCALE GENOMIC DNA]</scope>
    <source>
        <strain evidence="3 4">NBRC 14136</strain>
    </source>
</reference>
<evidence type="ECO:0000313" key="4">
    <source>
        <dbReference type="Proteomes" id="UP000315353"/>
    </source>
</evidence>
<organism evidence="3 4">
    <name type="scientific">Corynebacterium flavescens</name>
    <dbReference type="NCBI Taxonomy" id="28028"/>
    <lineage>
        <taxon>Bacteria</taxon>
        <taxon>Bacillati</taxon>
        <taxon>Actinomycetota</taxon>
        <taxon>Actinomycetes</taxon>
        <taxon>Mycobacteriales</taxon>
        <taxon>Corynebacteriaceae</taxon>
        <taxon>Corynebacterium</taxon>
    </lineage>
</organism>
<dbReference type="Proteomes" id="UP000315353">
    <property type="component" value="Unassembled WGS sequence"/>
</dbReference>
<accession>A0AB73B7T1</accession>
<feature type="compositionally biased region" description="Low complexity" evidence="1">
    <location>
        <begin position="137"/>
        <end position="146"/>
    </location>
</feature>
<evidence type="ECO:0008006" key="5">
    <source>
        <dbReference type="Google" id="ProtNLM"/>
    </source>
</evidence>
<protein>
    <recommendedName>
        <fullName evidence="5">Holin</fullName>
    </recommendedName>
</protein>